<feature type="non-terminal residue" evidence="1">
    <location>
        <position position="59"/>
    </location>
</feature>
<organism evidence="1 2">
    <name type="scientific">Salmonella enterica subsp. enterica serovar Urbana str. R8-2977</name>
    <dbReference type="NCBI Taxonomy" id="913084"/>
    <lineage>
        <taxon>Bacteria</taxon>
        <taxon>Pseudomonadati</taxon>
        <taxon>Pseudomonadota</taxon>
        <taxon>Gammaproteobacteria</taxon>
        <taxon>Enterobacterales</taxon>
        <taxon>Enterobacteriaceae</taxon>
        <taxon>Salmonella</taxon>
    </lineage>
</organism>
<sequence>MNRDDFSAHQTHTEDVRRLALNVFGAHINTAFQTQQGAGERRGDAVLTGAPVSAIISLF</sequence>
<proteinExistence type="predicted"/>
<reference evidence="1 2" key="1">
    <citation type="journal article" date="2011" name="BMC Genomics">
        <title>Genome sequencing reveals diversification of virulence factor content and possible host adaptation in distinct subpopulations of Salmonella enterica.</title>
        <authorList>
            <person name="den Bakker H.C."/>
            <person name="Moreno Switt A.I."/>
            <person name="Govoni G."/>
            <person name="Cummings C.A."/>
            <person name="Ranieri M.L."/>
            <person name="Degoricija L."/>
            <person name="Hoelzer K."/>
            <person name="Rodriguez-Rivera L.D."/>
            <person name="Brown S."/>
            <person name="Bolchacova E."/>
            <person name="Furtado M.R."/>
            <person name="Wiedmann M."/>
        </authorList>
    </citation>
    <scope>NUCLEOTIDE SEQUENCE [LARGE SCALE GENOMIC DNA]</scope>
    <source>
        <strain evidence="1 2">R8-2977</strain>
    </source>
</reference>
<evidence type="ECO:0000313" key="1">
    <source>
        <dbReference type="EMBL" id="EHD04087.1"/>
    </source>
</evidence>
<protein>
    <submittedName>
        <fullName evidence="1">Uncharacterized protein</fullName>
    </submittedName>
</protein>
<evidence type="ECO:0000313" key="2">
    <source>
        <dbReference type="Proteomes" id="UP000004776"/>
    </source>
</evidence>
<accession>G5RUS0</accession>
<dbReference type="EMBL" id="AFCW01000849">
    <property type="protein sequence ID" value="EHD04087.1"/>
    <property type="molecule type" value="Genomic_DNA"/>
</dbReference>
<gene>
    <name evidence="1" type="ORF">LTSEURB_2136</name>
</gene>
<dbReference type="Proteomes" id="UP000004776">
    <property type="component" value="Unassembled WGS sequence"/>
</dbReference>
<comment type="caution">
    <text evidence="1">The sequence shown here is derived from an EMBL/GenBank/DDBJ whole genome shotgun (WGS) entry which is preliminary data.</text>
</comment>
<dbReference type="AlphaFoldDB" id="G5RUS0"/>
<name>G5RUS0_SALET</name>